<dbReference type="InterPro" id="IPR046815">
    <property type="entry name" value="P2RX7_C"/>
</dbReference>
<protein>
    <recommendedName>
        <fullName evidence="2">P2X purinoreceptor 7 intracellular domain-containing protein</fullName>
    </recommendedName>
</protein>
<evidence type="ECO:0000256" key="1">
    <source>
        <dbReference type="SAM" id="MobiDB-lite"/>
    </source>
</evidence>
<keyword evidence="4" id="KW-1185">Reference proteome</keyword>
<proteinExistence type="predicted"/>
<dbReference type="EMBL" id="JARQWQ010000029">
    <property type="protein sequence ID" value="KAK2562271.1"/>
    <property type="molecule type" value="Genomic_DNA"/>
</dbReference>
<feature type="domain" description="P2X purinoreceptor 7 intracellular" evidence="2">
    <location>
        <begin position="22"/>
        <end position="169"/>
    </location>
</feature>
<comment type="caution">
    <text evidence="3">The sequence shown here is derived from an EMBL/GenBank/DDBJ whole genome shotgun (WGS) entry which is preliminary data.</text>
</comment>
<feature type="compositionally biased region" description="Acidic residues" evidence="1">
    <location>
        <begin position="14"/>
        <end position="32"/>
    </location>
</feature>
<dbReference type="Pfam" id="PF20478">
    <property type="entry name" value="P2RX7_C"/>
    <property type="match status" value="1"/>
</dbReference>
<evidence type="ECO:0000259" key="2">
    <source>
        <dbReference type="Pfam" id="PF20478"/>
    </source>
</evidence>
<sequence length="263" mass="29523">MSILPYQLEPEYSSSEEIEDHVSDSEEEEIGDLELPSGENRATHTSWCLCERCAVMPTKKECVCCKEIAFLSKVMKGLSCITEHESFPAVCLNREVLWTALVSLHDRESAGLPRREQLPTRSFRYAAYRQFTWWVHGHLGKTICRVIPSCVVMNIRSAFPSEDGSYTGYIVGDDDESTFDSKLEQAWKDFLNSGGFVPELARDIAACSMSSRTSGSLPQLSADHHRWLTIDGIHGAKSEHPDFFDAAASFLLTDLEICQGSNW</sequence>
<accession>A0AAD9QJ30</accession>
<dbReference type="PANTHER" id="PTHR36981:SF1">
    <property type="entry name" value="P2X PURINORECEPTOR 7 INTRACELLULAR DOMAIN-CONTAINING PROTEIN"/>
    <property type="match status" value="1"/>
</dbReference>
<dbReference type="AlphaFoldDB" id="A0AAD9QJ30"/>
<evidence type="ECO:0000313" key="3">
    <source>
        <dbReference type="EMBL" id="KAK2562271.1"/>
    </source>
</evidence>
<reference evidence="3" key="1">
    <citation type="journal article" date="2023" name="G3 (Bethesda)">
        <title>Whole genome assembly and annotation of the endangered Caribbean coral Acropora cervicornis.</title>
        <authorList>
            <person name="Selwyn J.D."/>
            <person name="Vollmer S.V."/>
        </authorList>
    </citation>
    <scope>NUCLEOTIDE SEQUENCE</scope>
    <source>
        <strain evidence="3">K2</strain>
    </source>
</reference>
<evidence type="ECO:0000313" key="4">
    <source>
        <dbReference type="Proteomes" id="UP001249851"/>
    </source>
</evidence>
<name>A0AAD9QJ30_ACRCE</name>
<organism evidence="3 4">
    <name type="scientific">Acropora cervicornis</name>
    <name type="common">Staghorn coral</name>
    <dbReference type="NCBI Taxonomy" id="6130"/>
    <lineage>
        <taxon>Eukaryota</taxon>
        <taxon>Metazoa</taxon>
        <taxon>Cnidaria</taxon>
        <taxon>Anthozoa</taxon>
        <taxon>Hexacorallia</taxon>
        <taxon>Scleractinia</taxon>
        <taxon>Astrocoeniina</taxon>
        <taxon>Acroporidae</taxon>
        <taxon>Acropora</taxon>
    </lineage>
</organism>
<feature type="region of interest" description="Disordered" evidence="1">
    <location>
        <begin position="1"/>
        <end position="36"/>
    </location>
</feature>
<gene>
    <name evidence="3" type="ORF">P5673_014537</name>
</gene>
<dbReference type="Proteomes" id="UP001249851">
    <property type="component" value="Unassembled WGS sequence"/>
</dbReference>
<reference evidence="3" key="2">
    <citation type="journal article" date="2023" name="Science">
        <title>Genomic signatures of disease resistance in endangered staghorn corals.</title>
        <authorList>
            <person name="Vollmer S.V."/>
            <person name="Selwyn J.D."/>
            <person name="Despard B.A."/>
            <person name="Roesel C.L."/>
        </authorList>
    </citation>
    <scope>NUCLEOTIDE SEQUENCE</scope>
    <source>
        <strain evidence="3">K2</strain>
    </source>
</reference>
<dbReference type="PANTHER" id="PTHR36981">
    <property type="entry name" value="ZGC:195170"/>
    <property type="match status" value="1"/>
</dbReference>